<sequence length="384" mass="44190">MWLCITEELASNGFKFTWEQVMGKWKTLITALKRTRDHNNRSGSDKKSCAFQEELEDILGGNPSIEPSTTSGTKILNTSTCNKRKVDEVVIDNDKVDEVDNDNNKEKEPVQPPKNEKKRRSGNSSEVVDFLKEYMEDQKREREEEKTEKARMHRSVIARDNKAKVHCDVEVVQRPSKSWVKVRYCDHDWEKSTDKTITPTTYQFVNLSNVSKEEVLLSELDGIPMVKTRVNGPGLTLIKASFFEPESCFRHMNELLFVMSLDHFKDHFIKNDQFVSQLLVTVDGGGDERPRNKLTHFMVILLRWLLDMDKVKTISYAEKDSKLHSVERVHPAENHALSQNGIISFHSVYQNENNEYGFVDYAKIKANMNAAANEAVSRITGTHF</sequence>
<evidence type="ECO:0000313" key="3">
    <source>
        <dbReference type="Proteomes" id="UP000683360"/>
    </source>
</evidence>
<dbReference type="AlphaFoldDB" id="A0A8S3RHL0"/>
<name>A0A8S3RHL0_MYTED</name>
<evidence type="ECO:0000256" key="1">
    <source>
        <dbReference type="SAM" id="MobiDB-lite"/>
    </source>
</evidence>
<keyword evidence="3" id="KW-1185">Reference proteome</keyword>
<dbReference type="EMBL" id="CAJPWZ010001081">
    <property type="protein sequence ID" value="CAG2207627.1"/>
    <property type="molecule type" value="Genomic_DNA"/>
</dbReference>
<dbReference type="PANTHER" id="PTHR47595">
    <property type="entry name" value="HEAT SHOCK 70 KDA PROTEIN 14"/>
    <property type="match status" value="1"/>
</dbReference>
<proteinExistence type="predicted"/>
<feature type="region of interest" description="Disordered" evidence="1">
    <location>
        <begin position="92"/>
        <end position="130"/>
    </location>
</feature>
<feature type="compositionally biased region" description="Basic and acidic residues" evidence="1">
    <location>
        <begin position="92"/>
        <end position="109"/>
    </location>
</feature>
<reference evidence="2" key="1">
    <citation type="submission" date="2021-03" db="EMBL/GenBank/DDBJ databases">
        <authorList>
            <person name="Bekaert M."/>
        </authorList>
    </citation>
    <scope>NUCLEOTIDE SEQUENCE</scope>
</reference>
<evidence type="ECO:0000313" key="2">
    <source>
        <dbReference type="EMBL" id="CAG2207627.1"/>
    </source>
</evidence>
<accession>A0A8S3RHL0</accession>
<comment type="caution">
    <text evidence="2">The sequence shown here is derived from an EMBL/GenBank/DDBJ whole genome shotgun (WGS) entry which is preliminary data.</text>
</comment>
<gene>
    <name evidence="2" type="ORF">MEDL_21879</name>
</gene>
<dbReference type="Proteomes" id="UP000683360">
    <property type="component" value="Unassembled WGS sequence"/>
</dbReference>
<dbReference type="OrthoDB" id="6141144at2759"/>
<protein>
    <submittedName>
        <fullName evidence="2">Uncharacterized protein</fullName>
    </submittedName>
</protein>
<dbReference type="PANTHER" id="PTHR47595:SF1">
    <property type="entry name" value="MYB_SANT-LIKE DNA-BINDING DOMAIN-CONTAINING PROTEIN"/>
    <property type="match status" value="1"/>
</dbReference>
<organism evidence="2 3">
    <name type="scientific">Mytilus edulis</name>
    <name type="common">Blue mussel</name>
    <dbReference type="NCBI Taxonomy" id="6550"/>
    <lineage>
        <taxon>Eukaryota</taxon>
        <taxon>Metazoa</taxon>
        <taxon>Spiralia</taxon>
        <taxon>Lophotrochozoa</taxon>
        <taxon>Mollusca</taxon>
        <taxon>Bivalvia</taxon>
        <taxon>Autobranchia</taxon>
        <taxon>Pteriomorphia</taxon>
        <taxon>Mytilida</taxon>
        <taxon>Mytiloidea</taxon>
        <taxon>Mytilidae</taxon>
        <taxon>Mytilinae</taxon>
        <taxon>Mytilus</taxon>
    </lineage>
</organism>